<dbReference type="OrthoDB" id="5524888at2"/>
<dbReference type="RefSeq" id="WP_008543204.1">
    <property type="nucleotide sequence ID" value="NZ_JH605003.1"/>
</dbReference>
<dbReference type="Pfam" id="PF04073">
    <property type="entry name" value="tRNA_edit"/>
    <property type="match status" value="1"/>
</dbReference>
<feature type="domain" description="YbaK/aminoacyl-tRNA synthetase-associated" evidence="1">
    <location>
        <begin position="28"/>
        <end position="151"/>
    </location>
</feature>
<dbReference type="PANTHER" id="PTHR30411">
    <property type="entry name" value="CYTOPLASMIC PROTEIN"/>
    <property type="match status" value="1"/>
</dbReference>
<dbReference type="GO" id="GO:0002161">
    <property type="term" value="F:aminoacyl-tRNA deacylase activity"/>
    <property type="evidence" value="ECO:0007669"/>
    <property type="project" value="InterPro"/>
</dbReference>
<dbReference type="InterPro" id="IPR036754">
    <property type="entry name" value="YbaK/aa-tRNA-synt-asso_dom_sf"/>
</dbReference>
<keyword evidence="3" id="KW-1185">Reference proteome</keyword>
<protein>
    <submittedName>
        <fullName evidence="2">YbaK/proline--tRNA ligase associated domain protein</fullName>
    </submittedName>
</protein>
<dbReference type="SUPFAM" id="SSF55826">
    <property type="entry name" value="YbaK/ProRS associated domain"/>
    <property type="match status" value="1"/>
</dbReference>
<dbReference type="PATRIC" id="fig|762967.3.peg.1576"/>
<evidence type="ECO:0000313" key="2">
    <source>
        <dbReference type="EMBL" id="EHY30647.1"/>
    </source>
</evidence>
<dbReference type="PANTHER" id="PTHR30411:SF9">
    <property type="entry name" value="MULTIFUNCTIONAL SER_THR-TRNA DEACYLASE PROXP-Y"/>
    <property type="match status" value="1"/>
</dbReference>
<reference evidence="2 3" key="1">
    <citation type="submission" date="2011-11" db="EMBL/GenBank/DDBJ databases">
        <authorList>
            <person name="Weinstock G."/>
            <person name="Sodergren E."/>
            <person name="Clifton S."/>
            <person name="Fulton L."/>
            <person name="Fulton B."/>
            <person name="Courtney L."/>
            <person name="Fronick C."/>
            <person name="Harrison M."/>
            <person name="Strong C."/>
            <person name="Farmer C."/>
            <person name="Delahaunty K."/>
            <person name="Markovic C."/>
            <person name="Hall O."/>
            <person name="Minx P."/>
            <person name="Tomlinson C."/>
            <person name="Mitreva M."/>
            <person name="Hou S."/>
            <person name="Chen J."/>
            <person name="Wollam A."/>
            <person name="Pepin K.H."/>
            <person name="Johnson M."/>
            <person name="Bhonagiri V."/>
            <person name="Zhang X."/>
            <person name="Suruliraj S."/>
            <person name="Warren W."/>
            <person name="Chinwalla A."/>
            <person name="Mardis E.R."/>
            <person name="Wilson R.K."/>
        </authorList>
    </citation>
    <scope>NUCLEOTIDE SEQUENCE [LARGE SCALE GENOMIC DNA]</scope>
    <source>
        <strain evidence="2 3">YIT 11816</strain>
    </source>
</reference>
<evidence type="ECO:0000259" key="1">
    <source>
        <dbReference type="Pfam" id="PF04073"/>
    </source>
</evidence>
<evidence type="ECO:0000313" key="3">
    <source>
        <dbReference type="Proteomes" id="UP000004956"/>
    </source>
</evidence>
<sequence>MVENVLDQLVERFSAGGARFRVMHHEACGTSSKSVSEIRGTELGQGAKALCCTVKGNGVKKHVLAILPADMQADLTKLAQAFGARRASLASPDEVMNFTGCVFGAVPPVSLHPELEIVADPSLFTRYEELVFNAGQRDVSIFINTEDYRRIVAPREVEFLRDEEPTQTEDK</sequence>
<dbReference type="STRING" id="762967.HMPREF9440_01999"/>
<gene>
    <name evidence="2" type="ORF">HMPREF9440_01999</name>
</gene>
<dbReference type="HOGENOM" id="CLU_094875_2_2_4"/>
<dbReference type="GO" id="GO:0016874">
    <property type="term" value="F:ligase activity"/>
    <property type="evidence" value="ECO:0007669"/>
    <property type="project" value="UniProtKB-KW"/>
</dbReference>
<accession>H3KGW6</accession>
<dbReference type="AlphaFoldDB" id="H3KGW6"/>
<organism evidence="2 3">
    <name type="scientific">Sutterella parvirubra YIT 11816</name>
    <dbReference type="NCBI Taxonomy" id="762967"/>
    <lineage>
        <taxon>Bacteria</taxon>
        <taxon>Pseudomonadati</taxon>
        <taxon>Pseudomonadota</taxon>
        <taxon>Betaproteobacteria</taxon>
        <taxon>Burkholderiales</taxon>
        <taxon>Sutterellaceae</taxon>
        <taxon>Sutterella</taxon>
    </lineage>
</organism>
<dbReference type="Gene3D" id="3.90.960.10">
    <property type="entry name" value="YbaK/aminoacyl-tRNA synthetase-associated domain"/>
    <property type="match status" value="1"/>
</dbReference>
<keyword evidence="2" id="KW-0436">Ligase</keyword>
<dbReference type="InterPro" id="IPR007214">
    <property type="entry name" value="YbaK/aa-tRNA-synth-assoc-dom"/>
</dbReference>
<dbReference type="EMBL" id="AFBQ01000299">
    <property type="protein sequence ID" value="EHY30647.1"/>
    <property type="molecule type" value="Genomic_DNA"/>
</dbReference>
<proteinExistence type="predicted"/>
<name>H3KGW6_9BURK</name>
<comment type="caution">
    <text evidence="2">The sequence shown here is derived from an EMBL/GenBank/DDBJ whole genome shotgun (WGS) entry which is preliminary data.</text>
</comment>
<dbReference type="Proteomes" id="UP000004956">
    <property type="component" value="Unassembled WGS sequence"/>
</dbReference>